<sequence>MPRTPSDTPKDKLTLSIDKDVKRRFDFVSKWHGLTMSHVATELFEEWLAKNTPPGLFDKEPAQKGKGQ</sequence>
<dbReference type="OrthoDB" id="517418at2"/>
<name>K9WRE5_9CYAN</name>
<geneLocation type="plasmid" evidence="1 2">
    <name>pMIC7113.08</name>
</geneLocation>
<dbReference type="AlphaFoldDB" id="K9WRE5"/>
<dbReference type="GO" id="GO:0006355">
    <property type="term" value="P:regulation of DNA-templated transcription"/>
    <property type="evidence" value="ECO:0007669"/>
    <property type="project" value="InterPro"/>
</dbReference>
<evidence type="ECO:0000313" key="1">
    <source>
        <dbReference type="EMBL" id="AFZ22361.1"/>
    </source>
</evidence>
<dbReference type="InterPro" id="IPR013321">
    <property type="entry name" value="Arc_rbn_hlx_hlx"/>
</dbReference>
<dbReference type="SUPFAM" id="SSF47598">
    <property type="entry name" value="Ribbon-helix-helix"/>
    <property type="match status" value="1"/>
</dbReference>
<keyword evidence="2" id="KW-1185">Reference proteome</keyword>
<proteinExistence type="predicted"/>
<dbReference type="EMBL" id="CP003638">
    <property type="protein sequence ID" value="AFZ22361.1"/>
    <property type="molecule type" value="Genomic_DNA"/>
</dbReference>
<dbReference type="RefSeq" id="WP_015186351.1">
    <property type="nucleotide sequence ID" value="NC_019743.1"/>
</dbReference>
<dbReference type="HOGENOM" id="CLU_2789305_0_0_3"/>
<dbReference type="InterPro" id="IPR010985">
    <property type="entry name" value="Ribbon_hlx_hlx"/>
</dbReference>
<dbReference type="KEGG" id="mic:Mic7113_6803"/>
<protein>
    <submittedName>
        <fullName evidence="1">Uncharacterized protein</fullName>
    </submittedName>
</protein>
<accession>K9WRE5</accession>
<organism evidence="1 2">
    <name type="scientific">Allocoleopsis franciscana PCC 7113</name>
    <dbReference type="NCBI Taxonomy" id="1173027"/>
    <lineage>
        <taxon>Bacteria</taxon>
        <taxon>Bacillati</taxon>
        <taxon>Cyanobacteriota</taxon>
        <taxon>Cyanophyceae</taxon>
        <taxon>Coleofasciculales</taxon>
        <taxon>Coleofasciculaceae</taxon>
        <taxon>Allocoleopsis</taxon>
        <taxon>Allocoleopsis franciscana</taxon>
    </lineage>
</organism>
<reference evidence="1 2" key="1">
    <citation type="submission" date="2012-06" db="EMBL/GenBank/DDBJ databases">
        <title>Finished plasmid 8 of genome of Microcoleus sp. PCC 7113.</title>
        <authorList>
            <consortium name="US DOE Joint Genome Institute"/>
            <person name="Gugger M."/>
            <person name="Coursin T."/>
            <person name="Rippka R."/>
            <person name="Tandeau De Marsac N."/>
            <person name="Huntemann M."/>
            <person name="Wei C.-L."/>
            <person name="Han J."/>
            <person name="Detter J.C."/>
            <person name="Han C."/>
            <person name="Tapia R."/>
            <person name="Chen A."/>
            <person name="Kyrpides N."/>
            <person name="Mavromatis K."/>
            <person name="Markowitz V."/>
            <person name="Szeto E."/>
            <person name="Ivanova N."/>
            <person name="Pagani I."/>
            <person name="Pati A."/>
            <person name="Goodwin L."/>
            <person name="Nordberg H.P."/>
            <person name="Cantor M.N."/>
            <person name="Hua S.X."/>
            <person name="Woyke T."/>
            <person name="Kerfeld C.A."/>
        </authorList>
    </citation>
    <scope>NUCLEOTIDE SEQUENCE [LARGE SCALE GENOMIC DNA]</scope>
    <source>
        <strain evidence="1 2">PCC 7113</strain>
        <plasmid evidence="1 2">pMIC7113.08</plasmid>
    </source>
</reference>
<evidence type="ECO:0000313" key="2">
    <source>
        <dbReference type="Proteomes" id="UP000010471"/>
    </source>
</evidence>
<dbReference type="Gene3D" id="1.10.1220.10">
    <property type="entry name" value="Met repressor-like"/>
    <property type="match status" value="1"/>
</dbReference>
<keyword evidence="1" id="KW-0614">Plasmid</keyword>
<gene>
    <name evidence="1" type="ORF">Mic7113_6803</name>
</gene>
<dbReference type="Proteomes" id="UP000010471">
    <property type="component" value="Plasmid pMIC7113.08"/>
</dbReference>